<dbReference type="Pfam" id="PF00400">
    <property type="entry name" value="WD40"/>
    <property type="match status" value="2"/>
</dbReference>
<keyword evidence="1" id="KW-0853">WD repeat</keyword>
<dbReference type="GO" id="GO:0007035">
    <property type="term" value="P:vacuolar acidification"/>
    <property type="evidence" value="ECO:0007669"/>
    <property type="project" value="TreeGrafter"/>
</dbReference>
<dbReference type="PROSITE" id="PS50294">
    <property type="entry name" value="WD_REPEATS_REGION"/>
    <property type="match status" value="1"/>
</dbReference>
<feature type="repeat" description="WD" evidence="1">
    <location>
        <begin position="2431"/>
        <end position="2472"/>
    </location>
</feature>
<evidence type="ECO:0000313" key="4">
    <source>
        <dbReference type="EMBL" id="OVA14729.1"/>
    </source>
</evidence>
<dbReference type="Gene3D" id="2.130.10.10">
    <property type="entry name" value="YVTN repeat-like/Quinoprotein amine dehydrogenase"/>
    <property type="match status" value="3"/>
</dbReference>
<feature type="region of interest" description="Disordered" evidence="2">
    <location>
        <begin position="1"/>
        <end position="24"/>
    </location>
</feature>
<dbReference type="PANTHER" id="PTHR13950:SF9">
    <property type="entry name" value="RABCONNECTIN-3A"/>
    <property type="match status" value="1"/>
</dbReference>
<dbReference type="GO" id="GO:0043291">
    <property type="term" value="C:RAVE complex"/>
    <property type="evidence" value="ECO:0007669"/>
    <property type="project" value="TreeGrafter"/>
</dbReference>
<feature type="domain" description="RAVE complex protein Rav1 C-terminal" evidence="3">
    <location>
        <begin position="982"/>
        <end position="1409"/>
    </location>
</feature>
<sequence>MREKTSTSTTKTSRTGNGGENSITDLEISDFLPLQLIKSEIIPPSPDHSISIVDWLSDFAGFSWIAYGASSLLVISHFPSPLSQEQNLIGPIFRQVIELSYNESTVVKAVAWSPSVPSDGEIAVALENCICLFSESSGSTQGSFCWSQIAVLVQSSKVEAIKWAGSGDGIVAAGTEVVLWKRKSRAWEIAWKFTPEQPQNLVSATWSTEGPVATATYANESSSLRRDSSRCVLVSHSDRKSGLVKAELRHPQPVSMIQWRPSTGTHTQRDVLLTCCLDGTVRLWSEIDNRRAKKSVKDINDQKSMKPSFHVTAVIEINQSLNGTLGTDTFVTWAADISGVVNTGGGVDQCFPSDGSEYETTVKCEWLVGFGPRMLLTFWAMHCLDDISPLRFPRVTLWKRQDLLASEVSSLQGSGNSDLLIKAVISRSQLSGPPTVCSLFQLSSDNSMRWLQLDTLASNEKDGSLCLNGHTGSVLQVAVHPCSSEVELAVSLDSNGLLLLWLFSTVSSSTLGTPTLVPPTVKILGKILTQNLSCSKYSSLGWVPSALNEDRFLLLGHTGGIDCYIVKISESGEENLLCQKLCTIPFTGHSHGDGPAKIFAIPLPSTCGKPFISNSFMLLGIWMKEFLALSWKVVLHYDDLSGSSCGCIFDAGGIANCRTWSYTSSFAGKSYCVVADPCSSNMPDPHNHDQVTSFAVVCPCNLLPYGWKNWDSTNGLCSSSATYHMATGCSNGSLKLWRSIPSKSLTPHTEHVNLPWELVGMFSAHQGPVDAIALSASGQKIATTSRGDHSDNVSKLCIWESVRVIGAGNFLLEDNISLDGVVISLNWLAIGNGQLLLGVCMQNELRVYAQRRSRHQAFVKSREAIEMNIWNCIALGRISPAARDFLWGPRATPLLVHDNYFSLFSVDNKHRTKCYTEWTKDNPSNCMGEIDKYMVSAIFTDCNVSHIKELSVDEKNEVYNAMLPMKIVLKSDYTIRSLSSAVSQQYDSGCGTAFWSMLEVAEKLCTSLPIYHPEALLLNLYSGNLRRACVAVRHLVGYLTSVTHEKGYKSSRPSHIIPQIPLSEYFEESFSTSSLGDKGLQWGMDAASITTGTLFQRSSTQSSGYNSEPNASSNIFTSSSRKSEISGFIETLEKIHDVAAITNTERIEMLAVMDLLGEVSDSSHSSAYGGLDEPARRFWVAVRFQQLCFLRRFGRLAAMDELVVDSGLIGWAFHSDCQENLLNSVLSNEPSWLEMRKFGVGFWFTNATQLRARMEKMARLQYLKKRDPKDSALLYIALNRLQVLAGLFKVSKDEKDKPLVAFLSRNFQEETNKAAALKNAYVLMGRHQLELAIAFFLLGGDPTSAVSICAKNLGDEQLALVICRLLEGFGGPLEHHLISKILLPAAIEKGDYWLASLLEWALGNYSRSFMKFLDFQSDSLIDKSVLPSNRAAFSDPKVGQYCLMLATKNSMKNSVGESAAAMLARWATLMTSAALNRCGLPLEALECLSSSSSILEGMDQGSISDIGKHGILHGVLNTPLNHASNWLSGEVALHLESNIKVDLAVQYISKLIMEHPSWQETMLTCDESETDKYKLSIEMFQHKLNLGLTIFERKYVLKPIDLVNMILIFSCNHGLSFVGHHVLHSYLSQQDSQENHIVDRLLLYPPLPQMFLKATEEISPLFARYIVLCSITSSPLNPSSSKLDMFGTCSSSKLHAWDVYMQCLIQPLMSLRAIMKLYSSSFLTENLKAFTAIDLLEYYVLFASAWLHRDLKCLIMMIHPILITYSDGHTPSEIDVANLKKILHQSAEIMSHDLLNVGIKGLQVAEGEQLKREQGGRIMFTIPEDEKWKLIGACLWRLLSKFTKDQLKSVSDGLEDGYSSRSLSSSTSSHGSSESDGSCTLKQIKIVPVFLAELLMSTLACISTSHVKQLASLLRQKVEKSLPVPTLVWLQESNQSQSGGLSNGLNQGIDSLQLINKENESSLLDILWEISANRKEIGEGLAQEKIWWLQYISQKSSKGWRDMDKGTVSEIENAGTSNCEQEVRSITANGTHGSADGRKSQENHSFLGSRHRKEVTSFLNPEDIYKKNGQLLEAMCINSTNQQQAAVASNRKGIIFINLRDELSREQSGCIWYEADWPKNGWAGTESTPVPTFVSPGIGLGSEKGTHLGLGGATVGLGSLVRPGRDMTGGGAFGIPGYAGIGASGLGWGTQQDFEEFVDPPATVENISTRALSSHPSRPLFLVGSRNTHVYLWEFGKERATATYGVLPAANVPPPYALASISALKFDHYGHRFVTAALDGTVCTWQLEVGGRSNICPTESSICFNSHASDVTYVAGSGSVIAAAGYSSNGANVVIWDTLAPPATSQASLVCHEGGALSISVFDNDIGSGSISPSIVTGGKGGDVGLHDFRFIATGKTKRHKHSNTIEPTHDTRSGISNKSGEQNGMLWYIPKAHLGSVTRVSTIPNTSLFLTGSKDGDVKLWDAKRSELVFHWPKLHERHTFLQPSSRGFGGVVQDAVTDIQLLSHGFLTCGGDGTVKLVQLKDFQYRM</sequence>
<accession>A0A200QW88</accession>
<dbReference type="EMBL" id="MVGT01001025">
    <property type="protein sequence ID" value="OVA14729.1"/>
    <property type="molecule type" value="Genomic_DNA"/>
</dbReference>
<dbReference type="SUPFAM" id="SSF50978">
    <property type="entry name" value="WD40 repeat-like"/>
    <property type="match status" value="2"/>
</dbReference>
<dbReference type="STRING" id="56857.A0A200QW88"/>
<dbReference type="FunCoup" id="A0A200QW88">
    <property type="interactions" value="1430"/>
</dbReference>
<dbReference type="FunFam" id="2.130.10.10:FF:001240">
    <property type="entry name" value="Transducin family protein / WD-40 repeat family protein"/>
    <property type="match status" value="1"/>
</dbReference>
<feature type="compositionally biased region" description="Low complexity" evidence="2">
    <location>
        <begin position="1"/>
        <end position="15"/>
    </location>
</feature>
<dbReference type="Pfam" id="PF12234">
    <property type="entry name" value="Rav1p_C"/>
    <property type="match status" value="1"/>
</dbReference>
<dbReference type="OrthoDB" id="342131at2759"/>
<dbReference type="InterPro" id="IPR022033">
    <property type="entry name" value="Rav1p_C"/>
</dbReference>
<dbReference type="OMA" id="SFAVVCP"/>
<name>A0A200QW88_MACCD</name>
<dbReference type="PANTHER" id="PTHR13950">
    <property type="entry name" value="RABCONNECTIN-RELATED"/>
    <property type="match status" value="1"/>
</dbReference>
<feature type="region of interest" description="Disordered" evidence="2">
    <location>
        <begin position="1851"/>
        <end position="1877"/>
    </location>
</feature>
<dbReference type="PROSITE" id="PS50082">
    <property type="entry name" value="WD_REPEATS_2"/>
    <property type="match status" value="1"/>
</dbReference>
<dbReference type="InterPro" id="IPR001680">
    <property type="entry name" value="WD40_rpt"/>
</dbReference>
<reference evidence="4 5" key="1">
    <citation type="journal article" date="2017" name="Mol. Plant">
        <title>The Genome of Medicinal Plant Macleaya cordata Provides New Insights into Benzylisoquinoline Alkaloids Metabolism.</title>
        <authorList>
            <person name="Liu X."/>
            <person name="Liu Y."/>
            <person name="Huang P."/>
            <person name="Ma Y."/>
            <person name="Qing Z."/>
            <person name="Tang Q."/>
            <person name="Cao H."/>
            <person name="Cheng P."/>
            <person name="Zheng Y."/>
            <person name="Yuan Z."/>
            <person name="Zhou Y."/>
            <person name="Liu J."/>
            <person name="Tang Z."/>
            <person name="Zhuo Y."/>
            <person name="Zhang Y."/>
            <person name="Yu L."/>
            <person name="Huang J."/>
            <person name="Yang P."/>
            <person name="Peng Q."/>
            <person name="Zhang J."/>
            <person name="Jiang W."/>
            <person name="Zhang Z."/>
            <person name="Lin K."/>
            <person name="Ro D.K."/>
            <person name="Chen X."/>
            <person name="Xiong X."/>
            <person name="Shang Y."/>
            <person name="Huang S."/>
            <person name="Zeng J."/>
        </authorList>
    </citation>
    <scope>NUCLEOTIDE SEQUENCE [LARGE SCALE GENOMIC DNA]</scope>
    <source>
        <strain evidence="5">cv. BLH2017</strain>
        <tissue evidence="4">Root</tissue>
    </source>
</reference>
<evidence type="ECO:0000259" key="3">
    <source>
        <dbReference type="Pfam" id="PF12234"/>
    </source>
</evidence>
<protein>
    <submittedName>
        <fullName evidence="4">WD40 repeat</fullName>
    </submittedName>
</protein>
<dbReference type="InterPro" id="IPR052208">
    <property type="entry name" value="DmX-like/RAVE_component"/>
</dbReference>
<feature type="compositionally biased region" description="Low complexity" evidence="2">
    <location>
        <begin position="1857"/>
        <end position="1877"/>
    </location>
</feature>
<dbReference type="SMART" id="SM00320">
    <property type="entry name" value="WD40"/>
    <property type="match status" value="11"/>
</dbReference>
<evidence type="ECO:0000256" key="1">
    <source>
        <dbReference type="PROSITE-ProRule" id="PRU00221"/>
    </source>
</evidence>
<comment type="caution">
    <text evidence="4">The sequence shown here is derived from an EMBL/GenBank/DDBJ whole genome shotgun (WGS) entry which is preliminary data.</text>
</comment>
<dbReference type="Proteomes" id="UP000195402">
    <property type="component" value="Unassembled WGS sequence"/>
</dbReference>
<organism evidence="4 5">
    <name type="scientific">Macleaya cordata</name>
    <name type="common">Five-seeded plume-poppy</name>
    <name type="synonym">Bocconia cordata</name>
    <dbReference type="NCBI Taxonomy" id="56857"/>
    <lineage>
        <taxon>Eukaryota</taxon>
        <taxon>Viridiplantae</taxon>
        <taxon>Streptophyta</taxon>
        <taxon>Embryophyta</taxon>
        <taxon>Tracheophyta</taxon>
        <taxon>Spermatophyta</taxon>
        <taxon>Magnoliopsida</taxon>
        <taxon>Ranunculales</taxon>
        <taxon>Papaveraceae</taxon>
        <taxon>Papaveroideae</taxon>
        <taxon>Macleaya</taxon>
    </lineage>
</organism>
<dbReference type="InterPro" id="IPR015943">
    <property type="entry name" value="WD40/YVTN_repeat-like_dom_sf"/>
</dbReference>
<evidence type="ECO:0000256" key="2">
    <source>
        <dbReference type="SAM" id="MobiDB-lite"/>
    </source>
</evidence>
<evidence type="ECO:0000313" key="5">
    <source>
        <dbReference type="Proteomes" id="UP000195402"/>
    </source>
</evidence>
<gene>
    <name evidence="4" type="ORF">BVC80_1819g47</name>
</gene>
<dbReference type="InterPro" id="IPR036322">
    <property type="entry name" value="WD40_repeat_dom_sf"/>
</dbReference>
<dbReference type="InParanoid" id="A0A200QW88"/>
<keyword evidence="5" id="KW-1185">Reference proteome</keyword>
<proteinExistence type="predicted"/>